<dbReference type="AlphaFoldDB" id="D3IVG3"/>
<reference evidence="2" key="1">
    <citation type="journal article" date="2010" name="J. Integr. Plant Biol.">
        <title>Insights into the bamboo genome: syntenic relationships to rice and sorghum.</title>
        <authorList>
            <person name="Gui Y.J."/>
            <person name="Zhou Y."/>
            <person name="Wang Y."/>
            <person name="Wang S."/>
            <person name="Wang S.Y."/>
            <person name="Hu Y."/>
            <person name="Bo S.P."/>
            <person name="Chen H."/>
            <person name="Zhou C.P."/>
            <person name="Ma N.X."/>
            <person name="Zhang T.Z."/>
            <person name="Fan L.J."/>
        </authorList>
    </citation>
    <scope>NUCLEOTIDE SEQUENCE</scope>
    <source>
        <tissue evidence="2">Shoot</tissue>
    </source>
</reference>
<accession>D3IVG3</accession>
<name>D3IVG3_PHYED</name>
<dbReference type="PANTHER" id="PTHR33026:SF6">
    <property type="entry name" value="AMINOTRANSFERASE-LIKE PLANT MOBILE DOMAIN-CONTAINING PROTEIN"/>
    <property type="match status" value="1"/>
</dbReference>
<evidence type="ECO:0000259" key="1">
    <source>
        <dbReference type="Pfam" id="PF04195"/>
    </source>
</evidence>
<evidence type="ECO:0000313" key="2">
    <source>
        <dbReference type="EMBL" id="ADB85303.1"/>
    </source>
</evidence>
<protein>
    <recommendedName>
        <fullName evidence="1">Transposase (putative) gypsy type domain-containing protein</fullName>
    </recommendedName>
</protein>
<organism evidence="2">
    <name type="scientific">Phyllostachys edulis</name>
    <name type="common">Tortoise shell bamboo</name>
    <name type="synonym">Bambusa edulis</name>
    <dbReference type="NCBI Taxonomy" id="38705"/>
    <lineage>
        <taxon>Eukaryota</taxon>
        <taxon>Viridiplantae</taxon>
        <taxon>Streptophyta</taxon>
        <taxon>Embryophyta</taxon>
        <taxon>Tracheophyta</taxon>
        <taxon>Spermatophyta</taxon>
        <taxon>Magnoliopsida</taxon>
        <taxon>Liliopsida</taxon>
        <taxon>Poales</taxon>
        <taxon>Poaceae</taxon>
        <taxon>BOP clade</taxon>
        <taxon>Bambusoideae</taxon>
        <taxon>Arundinarodae</taxon>
        <taxon>Arundinarieae</taxon>
        <taxon>Arundinariinae</taxon>
        <taxon>Phyllostachys</taxon>
    </lineage>
</organism>
<sequence length="310" mass="34422">MVGTASKWAELEMDAAKIKALVAAEKIPKKEFLNWGDWPNFRLLGVCECGLRLPAHHFLTLILEHFGVKLVNLVLNSITMLSVFVYLCEAYLGIPANLELLQYFDGMARMARVVGSYDLLQMEIDIRVKLICEKAPTPSVVDPQILVVLSAKDKMERHKKVGMEDRRDDQEVGLMVISTEREQAKAPLAKKRRLVRVTDKGGAGSSSAASTKPFEKFTADMVVAKKAKAVEATEALKHKAPKTEVPFYYDNKTFAVSTSRGFIKQQEKENWKNFISFVKKTAAPAGPMVEGSVALRVVETGLGHPKSQEA</sequence>
<dbReference type="EMBL" id="GQ252826">
    <property type="protein sequence ID" value="ADB85303.1"/>
    <property type="molecule type" value="Genomic_DNA"/>
</dbReference>
<dbReference type="InterPro" id="IPR007321">
    <property type="entry name" value="Transposase_28"/>
</dbReference>
<dbReference type="Pfam" id="PF04195">
    <property type="entry name" value="Transposase_28"/>
    <property type="match status" value="1"/>
</dbReference>
<dbReference type="PANTHER" id="PTHR33026">
    <property type="entry name" value="OS06G0360600 PROTEIN"/>
    <property type="match status" value="1"/>
</dbReference>
<feature type="domain" description="Transposase (putative) gypsy type" evidence="1">
    <location>
        <begin position="47"/>
        <end position="104"/>
    </location>
</feature>
<proteinExistence type="predicted"/>